<dbReference type="InterPro" id="IPR036652">
    <property type="entry name" value="YjeF_N_dom_sf"/>
</dbReference>
<dbReference type="RefSeq" id="WP_114580436.1">
    <property type="nucleotide sequence ID" value="NZ_QPMH01000001.1"/>
</dbReference>
<evidence type="ECO:0000256" key="14">
    <source>
        <dbReference type="ARBA" id="ARBA00025153"/>
    </source>
</evidence>
<keyword evidence="13" id="KW-0511">Multifunctional enzyme</keyword>
<dbReference type="GO" id="GO:0052856">
    <property type="term" value="F:NAD(P)HX epimerase activity"/>
    <property type="evidence" value="ECO:0007669"/>
    <property type="project" value="UniProtKB-UniRule"/>
</dbReference>
<comment type="caution">
    <text evidence="18">Lacks conserved residue(s) required for the propagation of feature annotation.</text>
</comment>
<feature type="binding site" evidence="17">
    <location>
        <position position="431"/>
    </location>
    <ligand>
        <name>AMP</name>
        <dbReference type="ChEBI" id="CHEBI:456215"/>
    </ligand>
</feature>
<feature type="binding site" evidence="18">
    <location>
        <begin position="59"/>
        <end position="63"/>
    </location>
    <ligand>
        <name>(6S)-NADPHX</name>
        <dbReference type="ChEBI" id="CHEBI:64076"/>
    </ligand>
</feature>
<comment type="similarity">
    <text evidence="18">Belongs to the NnrE/AIBP family.</text>
</comment>
<evidence type="ECO:0000313" key="23">
    <source>
        <dbReference type="Proteomes" id="UP000253941"/>
    </source>
</evidence>
<comment type="cofactor">
    <cofactor evidence="18 19">
        <name>K(+)</name>
        <dbReference type="ChEBI" id="CHEBI:29103"/>
    </cofactor>
    <text evidence="18 19">Binds 1 potassium ion per subunit.</text>
</comment>
<evidence type="ECO:0000256" key="19">
    <source>
        <dbReference type="PIRNR" id="PIRNR017184"/>
    </source>
</evidence>
<feature type="binding site" evidence="17">
    <location>
        <position position="369"/>
    </location>
    <ligand>
        <name>(6S)-NADPHX</name>
        <dbReference type="ChEBI" id="CHEBI:64076"/>
    </ligand>
</feature>
<dbReference type="GO" id="GO:0046496">
    <property type="term" value="P:nicotinamide nucleotide metabolic process"/>
    <property type="evidence" value="ECO:0007669"/>
    <property type="project" value="UniProtKB-UniRule"/>
</dbReference>
<dbReference type="Proteomes" id="UP000253941">
    <property type="component" value="Unassembled WGS sequence"/>
</dbReference>
<comment type="catalytic activity">
    <reaction evidence="16 17 19">
        <text>(6S)-NADPHX + ADP = AMP + phosphate + NADPH + H(+)</text>
        <dbReference type="Rhea" id="RHEA:32235"/>
        <dbReference type="ChEBI" id="CHEBI:15378"/>
        <dbReference type="ChEBI" id="CHEBI:43474"/>
        <dbReference type="ChEBI" id="CHEBI:57783"/>
        <dbReference type="ChEBI" id="CHEBI:64076"/>
        <dbReference type="ChEBI" id="CHEBI:456215"/>
        <dbReference type="ChEBI" id="CHEBI:456216"/>
        <dbReference type="EC" id="4.2.1.136"/>
    </reaction>
</comment>
<dbReference type="PIRSF" id="PIRSF017184">
    <property type="entry name" value="Nnr"/>
    <property type="match status" value="1"/>
</dbReference>
<feature type="domain" description="YjeF N-terminal" evidence="21">
    <location>
        <begin position="13"/>
        <end position="211"/>
    </location>
</feature>
<dbReference type="PANTHER" id="PTHR12592">
    <property type="entry name" value="ATP-DEPENDENT (S)-NAD(P)H-HYDRATE DEHYDRATASE FAMILY MEMBER"/>
    <property type="match status" value="1"/>
</dbReference>
<keyword evidence="9 18" id="KW-0630">Potassium</keyword>
<dbReference type="AlphaFoldDB" id="A0A369TH25"/>
<dbReference type="Gene3D" id="3.40.50.10260">
    <property type="entry name" value="YjeF N-terminal domain"/>
    <property type="match status" value="1"/>
</dbReference>
<evidence type="ECO:0000256" key="8">
    <source>
        <dbReference type="ARBA" id="ARBA00022857"/>
    </source>
</evidence>
<evidence type="ECO:0000256" key="11">
    <source>
        <dbReference type="ARBA" id="ARBA00023235"/>
    </source>
</evidence>
<comment type="similarity">
    <text evidence="4 19">In the C-terminal section; belongs to the NnrD/CARKD family.</text>
</comment>
<dbReference type="Pfam" id="PF03853">
    <property type="entry name" value="YjeF_N"/>
    <property type="match status" value="1"/>
</dbReference>
<dbReference type="InterPro" id="IPR004443">
    <property type="entry name" value="YjeF_N_dom"/>
</dbReference>
<accession>A0A369TH25</accession>
<comment type="function">
    <text evidence="17">Catalyzes the dehydration of the S-form of NAD(P)HX at the expense of ADP, which is converted to AMP. Together with NAD(P)HX epimerase, which catalyzes the epimerization of the S- and R-forms, the enzyme allows the repair of both epimers of NAD(P)HX, a damaged form of NAD(P)H that is a result of enzymatic or heat-dependent hydration.</text>
</comment>
<feature type="binding site" evidence="17">
    <location>
        <position position="318"/>
    </location>
    <ligand>
        <name>(6S)-NADPHX</name>
        <dbReference type="ChEBI" id="CHEBI:64076"/>
    </ligand>
</feature>
<evidence type="ECO:0000259" key="21">
    <source>
        <dbReference type="PROSITE" id="PS51385"/>
    </source>
</evidence>
<dbReference type="EMBL" id="QPMH01000001">
    <property type="protein sequence ID" value="RDD63924.1"/>
    <property type="molecule type" value="Genomic_DNA"/>
</dbReference>
<dbReference type="EC" id="4.2.1.136" evidence="19"/>
<proteinExistence type="inferred from homology"/>
<evidence type="ECO:0000259" key="20">
    <source>
        <dbReference type="PROSITE" id="PS51383"/>
    </source>
</evidence>
<organism evidence="22 23">
    <name type="scientific">Ferruginivarius sediminum</name>
    <dbReference type="NCBI Taxonomy" id="2661937"/>
    <lineage>
        <taxon>Bacteria</taxon>
        <taxon>Pseudomonadati</taxon>
        <taxon>Pseudomonadota</taxon>
        <taxon>Alphaproteobacteria</taxon>
        <taxon>Rhodospirillales</taxon>
        <taxon>Rhodospirillaceae</taxon>
        <taxon>Ferruginivarius</taxon>
    </lineage>
</organism>
<evidence type="ECO:0000256" key="12">
    <source>
        <dbReference type="ARBA" id="ARBA00023239"/>
    </source>
</evidence>
<evidence type="ECO:0000256" key="15">
    <source>
        <dbReference type="ARBA" id="ARBA00048238"/>
    </source>
</evidence>
<comment type="catalytic activity">
    <reaction evidence="15 17 19">
        <text>(6S)-NADHX + ADP = AMP + phosphate + NADH + H(+)</text>
        <dbReference type="Rhea" id="RHEA:32223"/>
        <dbReference type="ChEBI" id="CHEBI:15378"/>
        <dbReference type="ChEBI" id="CHEBI:43474"/>
        <dbReference type="ChEBI" id="CHEBI:57945"/>
        <dbReference type="ChEBI" id="CHEBI:64074"/>
        <dbReference type="ChEBI" id="CHEBI:456215"/>
        <dbReference type="ChEBI" id="CHEBI:456216"/>
        <dbReference type="EC" id="4.2.1.136"/>
    </reaction>
</comment>
<dbReference type="PROSITE" id="PS01050">
    <property type="entry name" value="YJEF_C_2"/>
    <property type="match status" value="1"/>
</dbReference>
<feature type="binding site" evidence="18">
    <location>
        <begin position="124"/>
        <end position="130"/>
    </location>
    <ligand>
        <name>(6S)-NADPHX</name>
        <dbReference type="ChEBI" id="CHEBI:64076"/>
    </ligand>
</feature>
<evidence type="ECO:0000256" key="18">
    <source>
        <dbReference type="HAMAP-Rule" id="MF_01966"/>
    </source>
</evidence>
<comment type="function">
    <text evidence="14 19">Bifunctional enzyme that catalyzes the epimerization of the S- and R-forms of NAD(P)HX and the dehydration of the S-form of NAD(P)HX at the expense of ADP, which is converted to AMP. This allows the repair of both epimers of NAD(P)HX, a damaged form of NAD(P)H that is a result of enzymatic or heat-dependent hydration.</text>
</comment>
<comment type="subunit">
    <text evidence="17">Homotetramer.</text>
</comment>
<dbReference type="PANTHER" id="PTHR12592:SF0">
    <property type="entry name" value="ATP-DEPENDENT (S)-NAD(P)H-HYDRATE DEHYDRATASE"/>
    <property type="match status" value="1"/>
</dbReference>
<name>A0A369TH25_9PROT</name>
<keyword evidence="5 18" id="KW-0479">Metal-binding</keyword>
<evidence type="ECO:0000256" key="10">
    <source>
        <dbReference type="ARBA" id="ARBA00023027"/>
    </source>
</evidence>
<evidence type="ECO:0000256" key="4">
    <source>
        <dbReference type="ARBA" id="ARBA00009524"/>
    </source>
</evidence>
<feature type="binding site" evidence="18">
    <location>
        <position position="60"/>
    </location>
    <ligand>
        <name>K(+)</name>
        <dbReference type="ChEBI" id="CHEBI:29103"/>
    </ligand>
</feature>
<dbReference type="EC" id="5.1.99.6" evidence="19"/>
<evidence type="ECO:0000256" key="1">
    <source>
        <dbReference type="ARBA" id="ARBA00000013"/>
    </source>
</evidence>
<dbReference type="InterPro" id="IPR000631">
    <property type="entry name" value="CARKD"/>
</dbReference>
<evidence type="ECO:0000256" key="7">
    <source>
        <dbReference type="ARBA" id="ARBA00022840"/>
    </source>
</evidence>
<keyword evidence="10 17" id="KW-0520">NAD</keyword>
<dbReference type="SUPFAM" id="SSF64153">
    <property type="entry name" value="YjeF N-terminal domain-like"/>
    <property type="match status" value="1"/>
</dbReference>
<dbReference type="GO" id="GO:0110051">
    <property type="term" value="P:metabolite repair"/>
    <property type="evidence" value="ECO:0007669"/>
    <property type="project" value="TreeGrafter"/>
</dbReference>
<dbReference type="GO" id="GO:0005524">
    <property type="term" value="F:ATP binding"/>
    <property type="evidence" value="ECO:0007669"/>
    <property type="project" value="UniProtKB-UniRule"/>
</dbReference>
<feature type="binding site" evidence="17">
    <location>
        <begin position="402"/>
        <end position="406"/>
    </location>
    <ligand>
        <name>AMP</name>
        <dbReference type="ChEBI" id="CHEBI:456215"/>
    </ligand>
</feature>
<evidence type="ECO:0000256" key="16">
    <source>
        <dbReference type="ARBA" id="ARBA00049209"/>
    </source>
</evidence>
<comment type="similarity">
    <text evidence="17">Belongs to the NnrD/CARKD family.</text>
</comment>
<evidence type="ECO:0000256" key="9">
    <source>
        <dbReference type="ARBA" id="ARBA00022958"/>
    </source>
</evidence>
<sequence>MSGPVEVLTVEETYRADQAAIQAGVQGFQLMENAGRAVAEALDKRMERGCVAVLCGPGNNGGDGWVAARHLQRKGWQVRLASMVDREKLKGDAAHHARQWHGTVEELSPAALDGADAVIDALFGAGLSRGLHGAVRDVVQAVRRRRVPVFAVDVPSGVKGDDGQTLGDVAVEARATVTFFRKKPGHLLMPGRKLCGEVILADIGIPQNVLHDIVPATFENVAALWRARWPWRRPDTHKYDYGHAVVFGGVEATGAGRLACRAALRGGAGLVSVAVPSAVLPVYATGMPSLITMALDGEEAFGELISDTRKNAFLIGPGAGVTATTRWRAESLLDTGRAVVLDADALTVFRDEPAALAAAIRGPTVLTPHEGEFRRIFPDLRGDKLTRARKAAYATGAVVLLKGYDTVIAAPDGRAAINTNAPAELATAGAGDVLAGILLGCLAQGMAPFDAACAAAWLHGQSAQGFGPGLIAEDLPDRLPTALRQIEVQS</sequence>
<comment type="catalytic activity">
    <reaction evidence="2 18 19">
        <text>(6R)-NADPHX = (6S)-NADPHX</text>
        <dbReference type="Rhea" id="RHEA:32227"/>
        <dbReference type="ChEBI" id="CHEBI:64076"/>
        <dbReference type="ChEBI" id="CHEBI:64077"/>
        <dbReference type="EC" id="5.1.99.6"/>
    </reaction>
</comment>
<dbReference type="SUPFAM" id="SSF53613">
    <property type="entry name" value="Ribokinase-like"/>
    <property type="match status" value="1"/>
</dbReference>
<dbReference type="PROSITE" id="PS51385">
    <property type="entry name" value="YJEF_N"/>
    <property type="match status" value="1"/>
</dbReference>
<dbReference type="NCBIfam" id="TIGR00196">
    <property type="entry name" value="yjeF_cterm"/>
    <property type="match status" value="1"/>
</dbReference>
<dbReference type="HAMAP" id="MF_01966">
    <property type="entry name" value="NADHX_epimerase"/>
    <property type="match status" value="1"/>
</dbReference>
<gene>
    <name evidence="18" type="primary">nnrE</name>
    <name evidence="17" type="synonym">nnrD</name>
    <name evidence="22" type="ORF">DRB17_01870</name>
</gene>
<dbReference type="CDD" id="cd01171">
    <property type="entry name" value="YXKO-related"/>
    <property type="match status" value="1"/>
</dbReference>
<evidence type="ECO:0000256" key="3">
    <source>
        <dbReference type="ARBA" id="ARBA00006001"/>
    </source>
</evidence>
<keyword evidence="23" id="KW-1185">Reference proteome</keyword>
<feature type="binding site" evidence="17">
    <location>
        <position position="255"/>
    </location>
    <ligand>
        <name>(6S)-NADPHX</name>
        <dbReference type="ChEBI" id="CHEBI:64076"/>
    </ligand>
</feature>
<dbReference type="PROSITE" id="PS51383">
    <property type="entry name" value="YJEF_C_3"/>
    <property type="match status" value="1"/>
</dbReference>
<feature type="binding site" evidence="17">
    <location>
        <position position="432"/>
    </location>
    <ligand>
        <name>(6S)-NADPHX</name>
        <dbReference type="ChEBI" id="CHEBI:64076"/>
    </ligand>
</feature>
<dbReference type="GO" id="GO:0046872">
    <property type="term" value="F:metal ion binding"/>
    <property type="evidence" value="ECO:0007669"/>
    <property type="project" value="UniProtKB-UniRule"/>
</dbReference>
<keyword evidence="6 17" id="KW-0547">Nucleotide-binding</keyword>
<dbReference type="InterPro" id="IPR017953">
    <property type="entry name" value="Carbohydrate_kinase_pred_CS"/>
</dbReference>
<evidence type="ECO:0000313" key="22">
    <source>
        <dbReference type="EMBL" id="RDD63924.1"/>
    </source>
</evidence>
<dbReference type="InterPro" id="IPR030677">
    <property type="entry name" value="Nnr"/>
</dbReference>
<dbReference type="HAMAP" id="MF_01965">
    <property type="entry name" value="NADHX_dehydratase"/>
    <property type="match status" value="1"/>
</dbReference>
<comment type="cofactor">
    <cofactor evidence="17">
        <name>Mg(2+)</name>
        <dbReference type="ChEBI" id="CHEBI:18420"/>
    </cofactor>
</comment>
<comment type="function">
    <text evidence="18">Catalyzes the epimerization of the S- and R-forms of NAD(P)HX, a damaged form of NAD(P)H that is a result of enzymatic or heat-dependent hydration. This is a prerequisite for the S-specific NAD(P)H-hydrate dehydratase to allow the repair of both epimers of NAD(P)HX.</text>
</comment>
<feature type="domain" description="YjeF C-terminal" evidence="20">
    <location>
        <begin position="221"/>
        <end position="486"/>
    </location>
</feature>
<comment type="similarity">
    <text evidence="3 19">In the N-terminal section; belongs to the NnrE/AIBP family.</text>
</comment>
<reference evidence="22 23" key="1">
    <citation type="submission" date="2018-07" db="EMBL/GenBank/DDBJ databases">
        <title>Venubactetium sediminum gen. nov., sp. nov., isolated from a marine solar saltern.</title>
        <authorList>
            <person name="Wang S."/>
        </authorList>
    </citation>
    <scope>NUCLEOTIDE SEQUENCE [LARGE SCALE GENOMIC DNA]</scope>
    <source>
        <strain evidence="22 23">WD2A32</strain>
    </source>
</reference>
<evidence type="ECO:0000256" key="17">
    <source>
        <dbReference type="HAMAP-Rule" id="MF_01965"/>
    </source>
</evidence>
<dbReference type="NCBIfam" id="TIGR00197">
    <property type="entry name" value="yjeF_nterm"/>
    <property type="match status" value="1"/>
</dbReference>
<evidence type="ECO:0000256" key="5">
    <source>
        <dbReference type="ARBA" id="ARBA00022723"/>
    </source>
</evidence>
<feature type="binding site" evidence="18">
    <location>
        <position position="156"/>
    </location>
    <ligand>
        <name>K(+)</name>
        <dbReference type="ChEBI" id="CHEBI:29103"/>
    </ligand>
</feature>
<dbReference type="GO" id="GO:0052855">
    <property type="term" value="F:ADP-dependent NAD(P)H-hydrate dehydratase activity"/>
    <property type="evidence" value="ECO:0007669"/>
    <property type="project" value="UniProtKB-UniRule"/>
</dbReference>
<keyword evidence="12 17" id="KW-0456">Lyase</keyword>
<evidence type="ECO:0000256" key="6">
    <source>
        <dbReference type="ARBA" id="ARBA00022741"/>
    </source>
</evidence>
<keyword evidence="7 17" id="KW-0067">ATP-binding</keyword>
<comment type="catalytic activity">
    <reaction evidence="1 18 19">
        <text>(6R)-NADHX = (6S)-NADHX</text>
        <dbReference type="Rhea" id="RHEA:32215"/>
        <dbReference type="ChEBI" id="CHEBI:64074"/>
        <dbReference type="ChEBI" id="CHEBI:64075"/>
        <dbReference type="EC" id="5.1.99.6"/>
    </reaction>
</comment>
<dbReference type="InterPro" id="IPR029056">
    <property type="entry name" value="Ribokinase-like"/>
</dbReference>
<dbReference type="Pfam" id="PF01256">
    <property type="entry name" value="Carb_kinase"/>
    <property type="match status" value="1"/>
</dbReference>
<evidence type="ECO:0000256" key="2">
    <source>
        <dbReference type="ARBA" id="ARBA00000909"/>
    </source>
</evidence>
<evidence type="ECO:0000256" key="13">
    <source>
        <dbReference type="ARBA" id="ARBA00023268"/>
    </source>
</evidence>
<comment type="caution">
    <text evidence="22">The sequence shown here is derived from an EMBL/GenBank/DDBJ whole genome shotgun (WGS) entry which is preliminary data.</text>
</comment>
<feature type="binding site" evidence="18">
    <location>
        <position position="120"/>
    </location>
    <ligand>
        <name>K(+)</name>
        <dbReference type="ChEBI" id="CHEBI:29103"/>
    </ligand>
</feature>
<protein>
    <recommendedName>
        <fullName evidence="19">Bifunctional NAD(P)H-hydrate repair enzyme</fullName>
    </recommendedName>
    <alternativeName>
        <fullName evidence="19">Nicotinamide nucleotide repair protein</fullName>
    </alternativeName>
    <domain>
        <recommendedName>
            <fullName evidence="19">ADP-dependent (S)-NAD(P)H-hydrate dehydratase</fullName>
            <ecNumber evidence="19">4.2.1.136</ecNumber>
        </recommendedName>
        <alternativeName>
            <fullName evidence="19">ADP-dependent NAD(P)HX dehydratase</fullName>
        </alternativeName>
    </domain>
    <domain>
        <recommendedName>
            <fullName evidence="19">NAD(P)H-hydrate epimerase</fullName>
            <ecNumber evidence="19">5.1.99.6</ecNumber>
        </recommendedName>
    </domain>
</protein>
<keyword evidence="11 18" id="KW-0413">Isomerase</keyword>
<feature type="binding site" evidence="18">
    <location>
        <position position="153"/>
    </location>
    <ligand>
        <name>(6S)-NADPHX</name>
        <dbReference type="ChEBI" id="CHEBI:64076"/>
    </ligand>
</feature>
<dbReference type="Gene3D" id="3.40.1190.20">
    <property type="match status" value="1"/>
</dbReference>
<keyword evidence="8 17" id="KW-0521">NADP</keyword>